<keyword evidence="2" id="KW-0732">Signal</keyword>
<evidence type="ECO:0000313" key="5">
    <source>
        <dbReference type="Proteomes" id="UP000321960"/>
    </source>
</evidence>
<keyword evidence="6" id="KW-1185">Reference proteome</keyword>
<dbReference type="Proteomes" id="UP001156856">
    <property type="component" value="Unassembled WGS sequence"/>
</dbReference>
<dbReference type="EMBL" id="BJZU01000105">
    <property type="protein sequence ID" value="GEP06535.1"/>
    <property type="molecule type" value="Genomic_DNA"/>
</dbReference>
<gene>
    <name evidence="4" type="ORF">GCM10007888_22680</name>
    <name evidence="3" type="ORF">MOX02_45730</name>
</gene>
<feature type="transmembrane region" description="Helical" evidence="1">
    <location>
        <begin position="49"/>
        <end position="67"/>
    </location>
</feature>
<keyword evidence="1" id="KW-0812">Transmembrane</keyword>
<dbReference type="Proteomes" id="UP000321960">
    <property type="component" value="Unassembled WGS sequence"/>
</dbReference>
<proteinExistence type="predicted"/>
<organism evidence="3 5">
    <name type="scientific">Methylobacterium oxalidis</name>
    <dbReference type="NCBI Taxonomy" id="944322"/>
    <lineage>
        <taxon>Bacteria</taxon>
        <taxon>Pseudomonadati</taxon>
        <taxon>Pseudomonadota</taxon>
        <taxon>Alphaproteobacteria</taxon>
        <taxon>Hyphomicrobiales</taxon>
        <taxon>Methylobacteriaceae</taxon>
        <taxon>Methylobacterium</taxon>
    </lineage>
</organism>
<accession>A0A512J9F0</accession>
<reference evidence="6" key="2">
    <citation type="journal article" date="2019" name="Int. J. Syst. Evol. Microbiol.">
        <title>The Global Catalogue of Microorganisms (GCM) 10K type strain sequencing project: providing services to taxonomists for standard genome sequencing and annotation.</title>
        <authorList>
            <consortium name="The Broad Institute Genomics Platform"/>
            <consortium name="The Broad Institute Genome Sequencing Center for Infectious Disease"/>
            <person name="Wu L."/>
            <person name="Ma J."/>
        </authorList>
    </citation>
    <scope>NUCLEOTIDE SEQUENCE [LARGE SCALE GENOMIC DNA]</scope>
    <source>
        <strain evidence="6">NBRC 107715</strain>
    </source>
</reference>
<reference evidence="3 5" key="3">
    <citation type="submission" date="2019-07" db="EMBL/GenBank/DDBJ databases">
        <title>Whole genome shotgun sequence of Methylobacterium oxalidis NBRC 107715.</title>
        <authorList>
            <person name="Hosoyama A."/>
            <person name="Uohara A."/>
            <person name="Ohji S."/>
            <person name="Ichikawa N."/>
        </authorList>
    </citation>
    <scope>NUCLEOTIDE SEQUENCE [LARGE SCALE GENOMIC DNA]</scope>
    <source>
        <strain evidence="3 5">NBRC 107715</strain>
    </source>
</reference>
<evidence type="ECO:0000313" key="3">
    <source>
        <dbReference type="EMBL" id="GEP06535.1"/>
    </source>
</evidence>
<evidence type="ECO:0000256" key="2">
    <source>
        <dbReference type="SAM" id="SignalP"/>
    </source>
</evidence>
<name>A0A512J9F0_9HYPH</name>
<sequence length="76" mass="8045">MLKIARTGLLALLVGAQEALAQATSPAPPVPESKPATAHPPAGEVDLNWLWLALVLALVVVAIYVAMQRRRPPGRT</sequence>
<feature type="signal peptide" evidence="2">
    <location>
        <begin position="1"/>
        <end position="21"/>
    </location>
</feature>
<feature type="chain" id="PRO_5021841554" evidence="2">
    <location>
        <begin position="22"/>
        <end position="76"/>
    </location>
</feature>
<dbReference type="AlphaFoldDB" id="A0A512J9F0"/>
<keyword evidence="1" id="KW-0472">Membrane</keyword>
<dbReference type="RefSeq" id="WP_147028070.1">
    <property type="nucleotide sequence ID" value="NZ_BJZU01000105.1"/>
</dbReference>
<evidence type="ECO:0000313" key="6">
    <source>
        <dbReference type="Proteomes" id="UP001156856"/>
    </source>
</evidence>
<evidence type="ECO:0000313" key="4">
    <source>
        <dbReference type="EMBL" id="GLS63887.1"/>
    </source>
</evidence>
<dbReference type="EMBL" id="BSPK01000031">
    <property type="protein sequence ID" value="GLS63887.1"/>
    <property type="molecule type" value="Genomic_DNA"/>
</dbReference>
<evidence type="ECO:0000256" key="1">
    <source>
        <dbReference type="SAM" id="Phobius"/>
    </source>
</evidence>
<comment type="caution">
    <text evidence="3">The sequence shown here is derived from an EMBL/GenBank/DDBJ whole genome shotgun (WGS) entry which is preliminary data.</text>
</comment>
<protein>
    <submittedName>
        <fullName evidence="3">Uncharacterized protein</fullName>
    </submittedName>
</protein>
<reference evidence="4" key="1">
    <citation type="journal article" date="2014" name="Int. J. Syst. Evol. Microbiol.">
        <title>Complete genome of a new Firmicutes species belonging to the dominant human colonic microbiota ('Ruminococcus bicirculans') reveals two chromosomes and a selective capacity to utilize plant glucans.</title>
        <authorList>
            <consortium name="NISC Comparative Sequencing Program"/>
            <person name="Wegmann U."/>
            <person name="Louis P."/>
            <person name="Goesmann A."/>
            <person name="Henrissat B."/>
            <person name="Duncan S.H."/>
            <person name="Flint H.J."/>
        </authorList>
    </citation>
    <scope>NUCLEOTIDE SEQUENCE</scope>
    <source>
        <strain evidence="4">NBRC 107715</strain>
    </source>
</reference>
<dbReference type="OrthoDB" id="9986789at2"/>
<keyword evidence="1" id="KW-1133">Transmembrane helix</keyword>
<reference evidence="4" key="4">
    <citation type="submission" date="2023-01" db="EMBL/GenBank/DDBJ databases">
        <title>Draft genome sequence of Methylobacterium oxalidis strain NBRC 107715.</title>
        <authorList>
            <person name="Sun Q."/>
            <person name="Mori K."/>
        </authorList>
    </citation>
    <scope>NUCLEOTIDE SEQUENCE</scope>
    <source>
        <strain evidence="4">NBRC 107715</strain>
    </source>
</reference>